<dbReference type="OrthoDB" id="9834471at2"/>
<organism evidence="2 3">
    <name type="scientific">Brumimicrobium oceani</name>
    <dbReference type="NCBI Taxonomy" id="2100725"/>
    <lineage>
        <taxon>Bacteria</taxon>
        <taxon>Pseudomonadati</taxon>
        <taxon>Bacteroidota</taxon>
        <taxon>Flavobacteriia</taxon>
        <taxon>Flavobacteriales</taxon>
        <taxon>Crocinitomicaceae</taxon>
        <taxon>Brumimicrobium</taxon>
    </lineage>
</organism>
<keyword evidence="1" id="KW-0472">Membrane</keyword>
<evidence type="ECO:0000313" key="2">
    <source>
        <dbReference type="EMBL" id="PWH86755.1"/>
    </source>
</evidence>
<sequence>MEIVKWINTALGIDNTITVPILISLIVFIIGGLSKFIFEYIKILIKRKSTRQRFSSLLNKVADNLKDKERNTEKFYPTITIENTDGWKYTHKPISYLEIIYLIDFNEIHNSFYSKFRWYSKNKRIKKEEAFHNIWDTLSNIKFLESQLEKNLLDLQNNYKEFHDQYRYFLQEYQNYHERLLNEINNNLPRKGEVLIEYLDYQERYWSHWTKLPLKERNYPHITYSTIINPMYKLNQKFPELPFVEQSGPLILQCEHNYAEMKNALKTSYKQFKGYSSQYKNSREKILSNIENIGWINNFTN</sequence>
<dbReference type="Proteomes" id="UP000245370">
    <property type="component" value="Unassembled WGS sequence"/>
</dbReference>
<name>A0A2U2XG40_9FLAO</name>
<reference evidence="2 3" key="1">
    <citation type="submission" date="2018-05" db="EMBL/GenBank/DDBJ databases">
        <title>Brumimicrobium oceani sp. nov., isolated from coastal sediment.</title>
        <authorList>
            <person name="Kou Y."/>
        </authorList>
    </citation>
    <scope>NUCLEOTIDE SEQUENCE [LARGE SCALE GENOMIC DNA]</scope>
    <source>
        <strain evidence="2 3">C305</strain>
    </source>
</reference>
<reference evidence="2 3" key="2">
    <citation type="submission" date="2018-05" db="EMBL/GenBank/DDBJ databases">
        <authorList>
            <person name="Lanie J.A."/>
            <person name="Ng W.-L."/>
            <person name="Kazmierczak K.M."/>
            <person name="Andrzejewski T.M."/>
            <person name="Davidsen T.M."/>
            <person name="Wayne K.J."/>
            <person name="Tettelin H."/>
            <person name="Glass J.I."/>
            <person name="Rusch D."/>
            <person name="Podicherti R."/>
            <person name="Tsui H.-C.T."/>
            <person name="Winkler M.E."/>
        </authorList>
    </citation>
    <scope>NUCLEOTIDE SEQUENCE [LARGE SCALE GENOMIC DNA]</scope>
    <source>
        <strain evidence="2 3">C305</strain>
    </source>
</reference>
<protein>
    <submittedName>
        <fullName evidence="2">Uncharacterized protein</fullName>
    </submittedName>
</protein>
<keyword evidence="1" id="KW-0812">Transmembrane</keyword>
<proteinExistence type="predicted"/>
<dbReference type="RefSeq" id="WP_109357836.1">
    <property type="nucleotide sequence ID" value="NZ_QFRJ01000001.1"/>
</dbReference>
<evidence type="ECO:0000256" key="1">
    <source>
        <dbReference type="SAM" id="Phobius"/>
    </source>
</evidence>
<feature type="transmembrane region" description="Helical" evidence="1">
    <location>
        <begin position="17"/>
        <end position="38"/>
    </location>
</feature>
<gene>
    <name evidence="2" type="ORF">DIT68_00370</name>
</gene>
<comment type="caution">
    <text evidence="2">The sequence shown here is derived from an EMBL/GenBank/DDBJ whole genome shotgun (WGS) entry which is preliminary data.</text>
</comment>
<dbReference type="AlphaFoldDB" id="A0A2U2XG40"/>
<keyword evidence="1" id="KW-1133">Transmembrane helix</keyword>
<evidence type="ECO:0000313" key="3">
    <source>
        <dbReference type="Proteomes" id="UP000245370"/>
    </source>
</evidence>
<accession>A0A2U2XG40</accession>
<dbReference type="EMBL" id="QFRJ01000001">
    <property type="protein sequence ID" value="PWH86755.1"/>
    <property type="molecule type" value="Genomic_DNA"/>
</dbReference>
<keyword evidence="3" id="KW-1185">Reference proteome</keyword>